<dbReference type="InterPro" id="IPR027417">
    <property type="entry name" value="P-loop_NTPase"/>
</dbReference>
<keyword evidence="1" id="KW-0596">Phosphopantetheine</keyword>
<dbReference type="InterPro" id="IPR018201">
    <property type="entry name" value="Ketoacyl_synth_AS"/>
</dbReference>
<dbReference type="PROSITE" id="PS52019">
    <property type="entry name" value="PKS_MFAS_DH"/>
    <property type="match status" value="1"/>
</dbReference>
<dbReference type="SMART" id="SM00822">
    <property type="entry name" value="PKS_KR"/>
    <property type="match status" value="1"/>
</dbReference>
<evidence type="ECO:0000259" key="7">
    <source>
        <dbReference type="PROSITE" id="PS52004"/>
    </source>
</evidence>
<evidence type="ECO:0000313" key="9">
    <source>
        <dbReference type="EMBL" id="KAJ3125018.1"/>
    </source>
</evidence>
<dbReference type="GO" id="GO:0004312">
    <property type="term" value="F:fatty acid synthase activity"/>
    <property type="evidence" value="ECO:0007669"/>
    <property type="project" value="TreeGrafter"/>
</dbReference>
<dbReference type="NCBIfam" id="TIGR01746">
    <property type="entry name" value="Thioester-redct"/>
    <property type="match status" value="1"/>
</dbReference>
<evidence type="ECO:0000256" key="1">
    <source>
        <dbReference type="ARBA" id="ARBA00022450"/>
    </source>
</evidence>
<dbReference type="InterPro" id="IPR014030">
    <property type="entry name" value="Ketoacyl_synth_N"/>
</dbReference>
<protein>
    <submittedName>
        <fullName evidence="9">Uncharacterized protein</fullName>
    </submittedName>
</protein>
<dbReference type="InterPro" id="IPR036291">
    <property type="entry name" value="NAD(P)-bd_dom_sf"/>
</dbReference>
<dbReference type="PROSITE" id="PS00606">
    <property type="entry name" value="KS3_1"/>
    <property type="match status" value="1"/>
</dbReference>
<dbReference type="Pfam" id="PF21089">
    <property type="entry name" value="PKS_DH_N"/>
    <property type="match status" value="1"/>
</dbReference>
<dbReference type="SMART" id="SM00827">
    <property type="entry name" value="PKS_AT"/>
    <property type="match status" value="1"/>
</dbReference>
<dbReference type="Pfam" id="PF16197">
    <property type="entry name" value="KAsynt_C_assoc"/>
    <property type="match status" value="1"/>
</dbReference>
<evidence type="ECO:0000313" key="10">
    <source>
        <dbReference type="Proteomes" id="UP001211907"/>
    </source>
</evidence>
<evidence type="ECO:0000256" key="3">
    <source>
        <dbReference type="ARBA" id="ARBA00022679"/>
    </source>
</evidence>
<dbReference type="Gene3D" id="3.40.366.10">
    <property type="entry name" value="Malonyl-Coenzyme A Acyl Carrier Protein, domain 2"/>
    <property type="match status" value="1"/>
</dbReference>
<reference evidence="9" key="1">
    <citation type="submission" date="2020-05" db="EMBL/GenBank/DDBJ databases">
        <title>Phylogenomic resolution of chytrid fungi.</title>
        <authorList>
            <person name="Stajich J.E."/>
            <person name="Amses K."/>
            <person name="Simmons R."/>
            <person name="Seto K."/>
            <person name="Myers J."/>
            <person name="Bonds A."/>
            <person name="Quandt C.A."/>
            <person name="Barry K."/>
            <person name="Liu P."/>
            <person name="Grigoriev I."/>
            <person name="Longcore J.E."/>
            <person name="James T.Y."/>
        </authorList>
    </citation>
    <scope>NUCLEOTIDE SEQUENCE</scope>
    <source>
        <strain evidence="9">JEL0513</strain>
    </source>
</reference>
<dbReference type="Gene3D" id="3.90.180.10">
    <property type="entry name" value="Medium-chain alcohol dehydrogenases, catalytic domain"/>
    <property type="match status" value="1"/>
</dbReference>
<organism evidence="9 10">
    <name type="scientific">Physocladia obscura</name>
    <dbReference type="NCBI Taxonomy" id="109957"/>
    <lineage>
        <taxon>Eukaryota</taxon>
        <taxon>Fungi</taxon>
        <taxon>Fungi incertae sedis</taxon>
        <taxon>Chytridiomycota</taxon>
        <taxon>Chytridiomycota incertae sedis</taxon>
        <taxon>Chytridiomycetes</taxon>
        <taxon>Chytridiales</taxon>
        <taxon>Chytriomycetaceae</taxon>
        <taxon>Physocladia</taxon>
    </lineage>
</organism>
<dbReference type="SUPFAM" id="SSF52540">
    <property type="entry name" value="P-loop containing nucleoside triphosphate hydrolases"/>
    <property type="match status" value="1"/>
</dbReference>
<name>A0AAD5T1S7_9FUNG</name>
<dbReference type="Gene3D" id="3.10.129.110">
    <property type="entry name" value="Polyketide synthase dehydratase"/>
    <property type="match status" value="1"/>
</dbReference>
<dbReference type="InterPro" id="IPR014043">
    <property type="entry name" value="Acyl_transferase_dom"/>
</dbReference>
<dbReference type="InterPro" id="IPR032821">
    <property type="entry name" value="PKS_assoc"/>
</dbReference>
<feature type="active site" description="Proton acceptor; for dehydratase activity" evidence="5">
    <location>
        <position position="975"/>
    </location>
</feature>
<dbReference type="PANTHER" id="PTHR43775">
    <property type="entry name" value="FATTY ACID SYNTHASE"/>
    <property type="match status" value="1"/>
</dbReference>
<feature type="region of interest" description="N-terminal hotdog fold" evidence="5">
    <location>
        <begin position="940"/>
        <end position="1074"/>
    </location>
</feature>
<sequence>MTKKRVALVGIGLRLPRTCRSKHEFLDLLKSDLSAISDVPTSRWNKETHVGSKQEPAKVISAKGGYIDDNEIHAFESSEYGISVAETISMDPHHKLLLTVSREAFEDAGIVYRGTSTGVFITGSSDYENLGIDDYQISEYSGTGSSLALQANRISYAFDLKGPSVFVDTACSSAMMAFHFAINSLQSGDCSQAIVGGASLLLTPRPGMAFTKLGTLSPTGACHAFDASADGYVRGEGCAVVVLKLYDDAVADGDHIYSVLSGSAINANGRGLSITMPENVAQMEVIQKAYERANRSLRDAAYVECHGTGTPVGDPIEANAIGSVIDGEQSRSPKNVDVLKIGSVKTYIGHLEWAAALAGVIKTSLMLDAELLLPSLNFETPNEKINWKRLAVQTQVEPLPASKKTNDNHFIMSVSSFGFGGANGHIVLERLARQELVPATFDEKNTPYLWMVGGLTARSSSALLTSLKERIEKKKNIDSFTLSVLSRTLNSRARGHPYVSFAVGSRPSDLTFPAPQNFPIVPPRIVLVFSGQGPQHPEMGKRLFSRFGAFKASILESNGFYCKATNQNFIQKYGLFDPSIFCSLPSAASGEWTVHAVVMSLVFFQIALFDLWKSIGIQPSSIMGHSVGEVAALYACGSITKQAAIEIALARAFALEGLKVDGGMAALGCTAKVAQELINEFLKTKESTNNETILNKLKNKANRFSGFLQLKGLWISAINSPSAVSVSGTSEYVAELVKLANKQNIFARILRVGGPYHSPLVESAKDKFIQSTAKVLGLESKPKISFISTVDGRSKDDCITGDYCWRNVREPVRFMDAIKTAFKEANSNKKSTVILEVSPHPVLQSYIEEIAQSIKISPTPLVLASAKRPNPKKGDKERTIEDAQFLTTVGELVLSGFRSINFTELAGLSGVDLVFGETDLSTALLPKYPSPKLPKELFPKEFLPSRFKRLAAPPSPLSSPLFRISTLTHPWVVGHNINNTVVFPAAGYMESAFENGAHTLRNVKFKRALILESDEAPKYVGFVKGEVEGKWSFKSSSASLFSAGMEGIACYNESGVILDQVHAEGYMTSAVSKLNAEEKDLIDNMDTYLKQFDDTASGKHFYEQVKRMNFFYTDDFKLLDHIRFSSTRSDIIFAVVTPKDDTWSKPHSAGLIFHPGILDCFFQIASLVLMPLKHTIDCYLPAEATRVSLFATKEEIRNVKSFGVFLKNRWFNGVAHSNDIYVLDLASKKIIIVFEGFEARKVPNKRNIGLEAPFTLAWEPIGIPVDVVLNGNSNDEVTTQTASIGSEIQNQMNYTARFLASSFSRRVLRILELKSESDQSILRNLSLALERIKNLHGIHFEFVTINSSALDIQENIIKLVTNDRCRLFSFDLAVVQEKAGSSMLFEWISKLLVPGGFMFTAVGQTSDAINPISSKKLCETIEFIGFELLKTTLVQDGAVILSRLSKSFMSSTLENNLSNLDSTTIVFHYNPGSEMDLVNAVKNVNGIPNVNLWVLTDNSPTGAMGISLATTIINEMDFLKVHVLVFDQEINTIKRNEYANKFQGLTTFGDLESVILVKVDGKLFSRRLVKCLAANNSVDEVLNDSKDSDWVLDIEKGKEPDIGHLLPHRQRLLPADESNLEIKIAGVSLNFKNVLSALGLLHADDKLCEFSGTVTAIGNKVTRFKIGDRVMGFTKGCREASVVVANEYACSLIPTSMNFMDACAFPIAYGTAWHSLVDLGRISPGDTVLIHSAAGGVGLAAIQIAQRFDCEIFCTVGSEGKRSFIKNQFDVLDNSISNSRSHEEWVEDSKNWLEKRGKKGFDVILSSLQGVSLQAGCSMLAPLGRFIDISKRDILSGASMSMSMFAPATSYIAVEVGILGQSKPRHLAKLLDTISATHNDKPFKYIVGHSFSGATGLLEAYRLMESGTHIGKIIVDVRTVDPNSYPGNRGIAVSKLIFDPRKSYILVGGCGGLGPRIALWMAMSGARNIVLTSRRGVLDSAGELLIRAAKFISKGEITVNVIAADATDKRAMKDVVHLAESSAPIGGVFLMTVVLADDLFVNMTEDKFKTVMNSKVTVFKNVCNALDIHKLDFLLLFSSVAVLFSNPGQSNYAAAQAYFDTIAADLPNTCSLAVPAVSDYGVFARTTQSNNAIKSFAMNAEELCDVIGEVIYRTVSGAKTRVPYYVPQLPWNIAYSNIPSLRSCASHLAVDSDDSEEEKNDLDKHDRISSLLSRLLKVEVKEIDETSNLSMLGLDSLSASRLSAILDLEFGIKLSQMQLLGSVSLATLRHILESKNNATEEMTENDMQKEGKANAAVVEQFDYMADIDLFDDASFTSIGLPLLNISKINPSESITFFLTGGTGFVGSFLLENILTVFPLSKVVCLIRAVDSESGLRRLKTKATKYGVWKDGFERRIEVIVGDLSERKFGFSSSDWANICSSIDVIIHAGSSVDWIRSYKDLRSANVAGVSEILRLATTIRLKPVQFISSVAVFFGTDAPKVVNEDYEMSQLGGKHSYGYPQTKFVAESIFKRAQDRGVPVSIIRTGLVTGHSNSGVINQEDFLFRILRGALELGIYTELPGETVLTPVDFLCESMIKLVALPQSWKNRVYHITSQESIYWRELLALGKLVTHDYIKEEMKTALLTGQTNNPLIPFAEHILAENMSVFTFSIQLNDTRLNTLPGLQVSPCKPILYVWLKNVEFVYNLIRSEGIVAKAVDIKLPLEQLMRQVSHETGLSDFGGQEFIPFANAALEDIFHPNFHIYGKLTLLRNLKGQLINRLLLFQYLKDYPDAKEIEIPLPVFIAGLPRTGSTRLHKLLALDKSAEKFKHWELHCPLTSVAVPANVQGTVNDPRVSKSTREQTLLDNLIPDLATVHDINVTEVDECYQGFIDLTLPIYLLNPELFPAAKKAQSDCEMSFVYANYKRILQVIIHQKIRAAKELNPDYVYNAKYTILKCPLHTFNLKEIKKVFPDAKLIFTQRDMRRVIPSSCSMADVTRKAFSATQNNDTTLTSAAMMAMGIRATNAISTRETVFDNSAIVDIQYVRQMKETIPTVKSAYEKLGIGFSDTFEIALQQGLAKEKETRKSGNKVLHSYSLEQYGITEEQIMQTFGAFEKKFNIEKENTRIV</sequence>
<dbReference type="InterPro" id="IPR050091">
    <property type="entry name" value="PKS_NRPS_Biosynth_Enz"/>
</dbReference>
<keyword evidence="3" id="KW-0808">Transferase</keyword>
<dbReference type="Pfam" id="PF08659">
    <property type="entry name" value="KR"/>
    <property type="match status" value="1"/>
</dbReference>
<dbReference type="SUPFAM" id="SSF52151">
    <property type="entry name" value="FabD/lysophospholipase-like"/>
    <property type="match status" value="1"/>
</dbReference>
<feature type="domain" description="Ketosynthase family 3 (KS3)" evidence="7">
    <location>
        <begin position="3"/>
        <end position="430"/>
    </location>
</feature>
<dbReference type="InterPro" id="IPR010080">
    <property type="entry name" value="Thioester_reductase-like_dom"/>
</dbReference>
<dbReference type="InterPro" id="IPR020843">
    <property type="entry name" value="ER"/>
</dbReference>
<dbReference type="PROSITE" id="PS50075">
    <property type="entry name" value="CARRIER"/>
    <property type="match status" value="1"/>
</dbReference>
<dbReference type="SUPFAM" id="SSF53901">
    <property type="entry name" value="Thiolase-like"/>
    <property type="match status" value="1"/>
</dbReference>
<dbReference type="PROSITE" id="PS52004">
    <property type="entry name" value="KS3_2"/>
    <property type="match status" value="1"/>
</dbReference>
<dbReference type="Gene3D" id="1.10.1200.10">
    <property type="entry name" value="ACP-like"/>
    <property type="match status" value="1"/>
</dbReference>
<dbReference type="Pfam" id="PF00698">
    <property type="entry name" value="Acyl_transf_1"/>
    <property type="match status" value="2"/>
</dbReference>
<dbReference type="CDD" id="cd00833">
    <property type="entry name" value="PKS"/>
    <property type="match status" value="1"/>
</dbReference>
<dbReference type="SUPFAM" id="SSF47336">
    <property type="entry name" value="ACP-like"/>
    <property type="match status" value="1"/>
</dbReference>
<accession>A0AAD5T1S7</accession>
<proteinExistence type="predicted"/>
<dbReference type="SUPFAM" id="SSF51735">
    <property type="entry name" value="NAD(P)-binding Rossmann-fold domains"/>
    <property type="match status" value="3"/>
</dbReference>
<evidence type="ECO:0000259" key="6">
    <source>
        <dbReference type="PROSITE" id="PS50075"/>
    </source>
</evidence>
<dbReference type="InterPro" id="IPR001227">
    <property type="entry name" value="Ac_transferase_dom_sf"/>
</dbReference>
<dbReference type="SUPFAM" id="SSF50129">
    <property type="entry name" value="GroES-like"/>
    <property type="match status" value="1"/>
</dbReference>
<dbReference type="Pfam" id="PF00550">
    <property type="entry name" value="PP-binding"/>
    <property type="match status" value="1"/>
</dbReference>
<gene>
    <name evidence="9" type="ORF">HK100_011028</name>
</gene>
<dbReference type="Pfam" id="PF13469">
    <property type="entry name" value="Sulfotransfer_3"/>
    <property type="match status" value="1"/>
</dbReference>
<keyword evidence="10" id="KW-1185">Reference proteome</keyword>
<dbReference type="Gene3D" id="3.40.47.10">
    <property type="match status" value="1"/>
</dbReference>
<dbReference type="InterPro" id="IPR049552">
    <property type="entry name" value="PKS_DH_N"/>
</dbReference>
<dbReference type="InterPro" id="IPR057326">
    <property type="entry name" value="KR_dom"/>
</dbReference>
<comment type="caution">
    <text evidence="9">The sequence shown here is derived from an EMBL/GenBank/DDBJ whole genome shotgun (WGS) entry which is preliminary data.</text>
</comment>
<dbReference type="InterPro" id="IPR020841">
    <property type="entry name" value="PKS_Beta-ketoAc_synthase_dom"/>
</dbReference>
<dbReference type="InterPro" id="IPR016035">
    <property type="entry name" value="Acyl_Trfase/lysoPLipase"/>
</dbReference>
<dbReference type="EMBL" id="JADGJH010000635">
    <property type="protein sequence ID" value="KAJ3125018.1"/>
    <property type="molecule type" value="Genomic_DNA"/>
</dbReference>
<dbReference type="Gene3D" id="3.40.50.720">
    <property type="entry name" value="NAD(P)-binding Rossmann-like Domain"/>
    <property type="match status" value="3"/>
</dbReference>
<dbReference type="InterPro" id="IPR049900">
    <property type="entry name" value="PKS_mFAS_DH"/>
</dbReference>
<dbReference type="InterPro" id="IPR042104">
    <property type="entry name" value="PKS_dehydratase_sf"/>
</dbReference>
<feature type="region of interest" description="C-terminal hotdog fold" evidence="5">
    <location>
        <begin position="1093"/>
        <end position="1248"/>
    </location>
</feature>
<dbReference type="InterPro" id="IPR016039">
    <property type="entry name" value="Thiolase-like"/>
</dbReference>
<dbReference type="GO" id="GO:0016491">
    <property type="term" value="F:oxidoreductase activity"/>
    <property type="evidence" value="ECO:0007669"/>
    <property type="project" value="InterPro"/>
</dbReference>
<dbReference type="InterPro" id="IPR011032">
    <property type="entry name" value="GroES-like_sf"/>
</dbReference>
<dbReference type="GO" id="GO:0004315">
    <property type="term" value="F:3-oxoacyl-[acyl-carrier-protein] synthase activity"/>
    <property type="evidence" value="ECO:0007669"/>
    <property type="project" value="InterPro"/>
</dbReference>
<dbReference type="Pfam" id="PF02801">
    <property type="entry name" value="Ketoacyl-synt_C"/>
    <property type="match status" value="1"/>
</dbReference>
<dbReference type="GO" id="GO:0006633">
    <property type="term" value="P:fatty acid biosynthetic process"/>
    <property type="evidence" value="ECO:0007669"/>
    <property type="project" value="InterPro"/>
</dbReference>
<dbReference type="Pfam" id="PF14765">
    <property type="entry name" value="PS-DH"/>
    <property type="match status" value="1"/>
</dbReference>
<dbReference type="InterPro" id="IPR049551">
    <property type="entry name" value="PKS_DH_C"/>
</dbReference>
<dbReference type="CDD" id="cd05235">
    <property type="entry name" value="SDR_e1"/>
    <property type="match status" value="1"/>
</dbReference>
<dbReference type="SMART" id="SM00829">
    <property type="entry name" value="PKS_ER"/>
    <property type="match status" value="1"/>
</dbReference>
<dbReference type="Pfam" id="PF00109">
    <property type="entry name" value="ketoacyl-synt"/>
    <property type="match status" value="1"/>
</dbReference>
<dbReference type="InterPro" id="IPR036736">
    <property type="entry name" value="ACP-like_sf"/>
</dbReference>
<evidence type="ECO:0000256" key="5">
    <source>
        <dbReference type="PROSITE-ProRule" id="PRU01363"/>
    </source>
</evidence>
<keyword evidence="4" id="KW-0511">Multifunctional enzyme</keyword>
<dbReference type="InterPro" id="IPR013120">
    <property type="entry name" value="FAR_NAD-bd"/>
</dbReference>
<dbReference type="SMART" id="SM00825">
    <property type="entry name" value="PKS_KS"/>
    <property type="match status" value="1"/>
</dbReference>
<evidence type="ECO:0000256" key="4">
    <source>
        <dbReference type="ARBA" id="ARBA00023268"/>
    </source>
</evidence>
<feature type="domain" description="PKS/mFAS DH" evidence="8">
    <location>
        <begin position="940"/>
        <end position="1248"/>
    </location>
</feature>
<dbReference type="Pfam" id="PF07993">
    <property type="entry name" value="NAD_binding_4"/>
    <property type="match status" value="1"/>
</dbReference>
<dbReference type="Proteomes" id="UP001211907">
    <property type="component" value="Unassembled WGS sequence"/>
</dbReference>
<dbReference type="Gene3D" id="3.40.50.300">
    <property type="entry name" value="P-loop containing nucleotide triphosphate hydrolases"/>
    <property type="match status" value="1"/>
</dbReference>
<evidence type="ECO:0000259" key="8">
    <source>
        <dbReference type="PROSITE" id="PS52019"/>
    </source>
</evidence>
<dbReference type="InterPro" id="IPR013968">
    <property type="entry name" value="PKS_KR"/>
</dbReference>
<dbReference type="InterPro" id="IPR014031">
    <property type="entry name" value="Ketoacyl_synth_C"/>
</dbReference>
<feature type="active site" description="Proton donor; for dehydratase activity" evidence="5">
    <location>
        <position position="1159"/>
    </location>
</feature>
<dbReference type="PANTHER" id="PTHR43775:SF37">
    <property type="entry name" value="SI:DKEY-61P9.11"/>
    <property type="match status" value="1"/>
</dbReference>
<evidence type="ECO:0000256" key="2">
    <source>
        <dbReference type="ARBA" id="ARBA00022553"/>
    </source>
</evidence>
<dbReference type="Pfam" id="PF13602">
    <property type="entry name" value="ADH_zinc_N_2"/>
    <property type="match status" value="1"/>
</dbReference>
<feature type="domain" description="Carrier" evidence="6">
    <location>
        <begin position="2199"/>
        <end position="2276"/>
    </location>
</feature>
<dbReference type="InterPro" id="IPR009081">
    <property type="entry name" value="PP-bd_ACP"/>
</dbReference>
<dbReference type="CDD" id="cd05195">
    <property type="entry name" value="enoyl_red"/>
    <property type="match status" value="1"/>
</dbReference>
<keyword evidence="2" id="KW-0597">Phosphoprotein</keyword>